<dbReference type="InterPro" id="IPR036291">
    <property type="entry name" value="NAD(P)-bd_dom_sf"/>
</dbReference>
<protein>
    <submittedName>
        <fullName evidence="4">Gfo/Idh/MocA family oxidoreductase</fullName>
    </submittedName>
</protein>
<dbReference type="InterPro" id="IPR051450">
    <property type="entry name" value="Gfo/Idh/MocA_Oxidoreductases"/>
</dbReference>
<dbReference type="EMBL" id="CP088295">
    <property type="protein sequence ID" value="UUY04636.1"/>
    <property type="molecule type" value="Genomic_DNA"/>
</dbReference>
<evidence type="ECO:0000313" key="5">
    <source>
        <dbReference type="Proteomes" id="UP001058860"/>
    </source>
</evidence>
<dbReference type="Pfam" id="PF01408">
    <property type="entry name" value="GFO_IDH_MocA"/>
    <property type="match status" value="1"/>
</dbReference>
<dbReference type="RefSeq" id="WP_353865112.1">
    <property type="nucleotide sequence ID" value="NZ_CP088295.1"/>
</dbReference>
<dbReference type="Gene3D" id="3.30.360.10">
    <property type="entry name" value="Dihydrodipicolinate Reductase, domain 2"/>
    <property type="match status" value="1"/>
</dbReference>
<evidence type="ECO:0000259" key="3">
    <source>
        <dbReference type="Pfam" id="PF02894"/>
    </source>
</evidence>
<dbReference type="Proteomes" id="UP001058860">
    <property type="component" value="Chromosome"/>
</dbReference>
<dbReference type="SUPFAM" id="SSF51735">
    <property type="entry name" value="NAD(P)-binding Rossmann-fold domains"/>
    <property type="match status" value="1"/>
</dbReference>
<accession>A0ABY5PJ37</accession>
<dbReference type="SUPFAM" id="SSF55347">
    <property type="entry name" value="Glyceraldehyde-3-phosphate dehydrogenase-like, C-terminal domain"/>
    <property type="match status" value="1"/>
</dbReference>
<proteinExistence type="inferred from homology"/>
<dbReference type="Pfam" id="PF02894">
    <property type="entry name" value="GFO_IDH_MocA_C"/>
    <property type="match status" value="1"/>
</dbReference>
<feature type="domain" description="Gfo/Idh/MocA-like oxidoreductase C-terminal" evidence="3">
    <location>
        <begin position="139"/>
        <end position="330"/>
    </location>
</feature>
<gene>
    <name evidence="4" type="ORF">LRS13_03640</name>
</gene>
<evidence type="ECO:0000313" key="4">
    <source>
        <dbReference type="EMBL" id="UUY04636.1"/>
    </source>
</evidence>
<keyword evidence="5" id="KW-1185">Reference proteome</keyword>
<reference evidence="5" key="1">
    <citation type="submission" date="2021-11" db="EMBL/GenBank/DDBJ databases">
        <title>Cultivation dependent microbiological survey of springs from the worlds oldest radium mine currently devoted to the extraction of radon-saturated water.</title>
        <authorList>
            <person name="Kapinusova G."/>
            <person name="Smrhova T."/>
            <person name="Strejcek M."/>
            <person name="Suman J."/>
            <person name="Jani K."/>
            <person name="Pajer P."/>
            <person name="Uhlik O."/>
        </authorList>
    </citation>
    <scope>NUCLEOTIDE SEQUENCE [LARGE SCALE GENOMIC DNA]</scope>
    <source>
        <strain evidence="5">J379</strain>
    </source>
</reference>
<feature type="domain" description="Gfo/Idh/MocA-like oxidoreductase N-terminal" evidence="2">
    <location>
        <begin position="10"/>
        <end position="123"/>
    </location>
</feature>
<dbReference type="PANTHER" id="PTHR43377:SF1">
    <property type="entry name" value="BILIVERDIN REDUCTASE A"/>
    <property type="match status" value="1"/>
</dbReference>
<comment type="similarity">
    <text evidence="1">Belongs to the Gfo/Idh/MocA family.</text>
</comment>
<dbReference type="Gene3D" id="3.40.50.720">
    <property type="entry name" value="NAD(P)-binding Rossmann-like Domain"/>
    <property type="match status" value="1"/>
</dbReference>
<dbReference type="PANTHER" id="PTHR43377">
    <property type="entry name" value="BILIVERDIN REDUCTASE A"/>
    <property type="match status" value="1"/>
</dbReference>
<evidence type="ECO:0000256" key="1">
    <source>
        <dbReference type="ARBA" id="ARBA00010928"/>
    </source>
</evidence>
<organism evidence="4 5">
    <name type="scientific">Svornostia abyssi</name>
    <dbReference type="NCBI Taxonomy" id="2898438"/>
    <lineage>
        <taxon>Bacteria</taxon>
        <taxon>Bacillati</taxon>
        <taxon>Actinomycetota</taxon>
        <taxon>Thermoleophilia</taxon>
        <taxon>Solirubrobacterales</taxon>
        <taxon>Baekduiaceae</taxon>
        <taxon>Svornostia</taxon>
    </lineage>
</organism>
<evidence type="ECO:0000259" key="2">
    <source>
        <dbReference type="Pfam" id="PF01408"/>
    </source>
</evidence>
<sequence length="332" mass="34774">MPPSSGPSGAVIGLGMIGRHHARLLQTGGFAQFAGAVDPGGDQYGAVLDPALVHPSVDALLAAGAPDFAVVAVPTAQHAGVATQLARAGVHVLVEKPLAGSVAEAEGLLAAIEQTGVRGAVGHVERYNPALLGVREHIGEIGQVFLIATERVGPFPDRIRDVGVVMDLATHDLDLVRWLGNADIVQVAAQTAIKMGREHEDLVLITGRLGNGTTFNCVVDRVTPTKRRRTRILGERGMLEADTLTGDLVLYKNGSVQAADPFAQALRGVSEGDSIRFALERPEPLRTELETFVRYVGGDDDAGVVTLAEGLHTVRVAEAALRSAQDGATVQP</sequence>
<dbReference type="InterPro" id="IPR000683">
    <property type="entry name" value="Gfo/Idh/MocA-like_OxRdtase_N"/>
</dbReference>
<dbReference type="InterPro" id="IPR004104">
    <property type="entry name" value="Gfo/Idh/MocA-like_OxRdtase_C"/>
</dbReference>
<name>A0ABY5PJ37_9ACTN</name>